<dbReference type="OrthoDB" id="6077919at2759"/>
<evidence type="ECO:0000256" key="5">
    <source>
        <dbReference type="ARBA" id="ARBA00023015"/>
    </source>
</evidence>
<reference evidence="11" key="1">
    <citation type="submission" date="2020-01" db="EMBL/GenBank/DDBJ databases">
        <authorList>
            <consortium name="DOE Joint Genome Institute"/>
            <person name="Haridas S."/>
            <person name="Albert R."/>
            <person name="Binder M."/>
            <person name="Bloem J."/>
            <person name="Labutti K."/>
            <person name="Salamov A."/>
            <person name="Andreopoulos B."/>
            <person name="Baker S.E."/>
            <person name="Barry K."/>
            <person name="Bills G."/>
            <person name="Bluhm B.H."/>
            <person name="Cannon C."/>
            <person name="Castanera R."/>
            <person name="Culley D.E."/>
            <person name="Daum C."/>
            <person name="Ezra D."/>
            <person name="Gonzalez J.B."/>
            <person name="Henrissat B."/>
            <person name="Kuo A."/>
            <person name="Liang C."/>
            <person name="Lipzen A."/>
            <person name="Lutzoni F."/>
            <person name="Magnuson J."/>
            <person name="Mondo S."/>
            <person name="Nolan M."/>
            <person name="Ohm R."/>
            <person name="Pangilinan J."/>
            <person name="Park H.-J."/>
            <person name="Ramirez L."/>
            <person name="Alfaro M."/>
            <person name="Sun H."/>
            <person name="Tritt A."/>
            <person name="Yoshinaga Y."/>
            <person name="Zwiers L.-H."/>
            <person name="Turgeon B.G."/>
            <person name="Goodwin S.B."/>
            <person name="Spatafora J.W."/>
            <person name="Crous P.W."/>
            <person name="Grigoriev I.V."/>
        </authorList>
    </citation>
    <scope>NUCLEOTIDE SEQUENCE</scope>
    <source>
        <strain evidence="11">IPT5</strain>
    </source>
</reference>
<keyword evidence="7" id="KW-0539">Nucleus</keyword>
<keyword evidence="6" id="KW-0804">Transcription</keyword>
<dbReference type="EMBL" id="MU006305">
    <property type="protein sequence ID" value="KAF2850667.1"/>
    <property type="molecule type" value="Genomic_DNA"/>
</dbReference>
<feature type="region of interest" description="Disordered" evidence="9">
    <location>
        <begin position="116"/>
        <end position="181"/>
    </location>
</feature>
<evidence type="ECO:0000259" key="10">
    <source>
        <dbReference type="PROSITE" id="PS50157"/>
    </source>
</evidence>
<keyword evidence="4" id="KW-0862">Zinc</keyword>
<feature type="compositionally biased region" description="Polar residues" evidence="9">
    <location>
        <begin position="116"/>
        <end position="133"/>
    </location>
</feature>
<feature type="compositionally biased region" description="Acidic residues" evidence="9">
    <location>
        <begin position="741"/>
        <end position="755"/>
    </location>
</feature>
<feature type="compositionally biased region" description="Polar residues" evidence="9">
    <location>
        <begin position="159"/>
        <end position="171"/>
    </location>
</feature>
<evidence type="ECO:0000256" key="3">
    <source>
        <dbReference type="ARBA" id="ARBA00022771"/>
    </source>
</evidence>
<dbReference type="SMART" id="SM00355">
    <property type="entry name" value="ZnF_C2H2"/>
    <property type="match status" value="5"/>
</dbReference>
<protein>
    <recommendedName>
        <fullName evidence="10">C2H2-type domain-containing protein</fullName>
    </recommendedName>
</protein>
<sequence>MVYPNTGHLPSITYTNGEPCSFDGGVSQSNINTTSWDFQRRRSAQHLVTDPPMFMRSMMTTSNPTSYHPTQFHQADLSPTQINISSTLPLDNALLAPPGQLPQAGYDPIARQIQEQPWSAHNPRTTNTGGSRSPSRRPHMHFTTYRKSGPNNDGPDSAYFSQSQPAHSVLSNEPDCYNQDLSPSVTLQVEGMNVGSPLTGSHAMARTHSGTRSHISSRSGRSGKSSKQIQCTDPGCSFVSNCMSEHKKHRLRHEKPYKCEEPNCKRDGEGFTTSNDLERHKKSVHRIGLSAGSFKCASEHCKHPHKIWPRLDNFKQHIERMHKDEDHIELTKKSEFRPREQMHGVDNLTVAPGDTSFDVTGMDRSLSANPAIDGAPAIDIPVGEHDSARWSPWSHNGQHLIHRGSQTPSQGSEAITRRISTGTYRVEKRSPNQRKLSQGNAHRSLAIPERRAAQVRSDAAVDRHQQPGPPPVLSNAPQTKAEQQRSALSKLSQAVSTTSSPVNLEAFLLDMLHRATDSAKWDNMKRQGTQGDTETGGFTKSDALHAVQAISNLIKQSPAASSTRIQRRMAQGFVPNNRVCPVPKCGFAVARECDLRKHMKRHQRPYGCTYPKCYKRFGAKSDYKRHENSQHFQLEAWRCSQSTKAAHLKNEHTDLTPKEMQRLQVKNRIGKNCQVRFWCGFCEAIIDLQQKRNAAWDERFDHIAHHFDREKRSIDDWICVEENKPKRELCKGMDKYVFEEEEDQSVDAEGEGDEDAPPHPPQDVTDVDMRWSSGFGPHPPPPESHSQAYARDNNGKRRASIDFEAAQRQQRRRSEMDSEQTVVNRYCVGHGL</sequence>
<feature type="compositionally biased region" description="Polar residues" evidence="9">
    <location>
        <begin position="475"/>
        <end position="495"/>
    </location>
</feature>
<evidence type="ECO:0000256" key="6">
    <source>
        <dbReference type="ARBA" id="ARBA00023163"/>
    </source>
</evidence>
<dbReference type="PROSITE" id="PS50157">
    <property type="entry name" value="ZINC_FINGER_C2H2_2"/>
    <property type="match status" value="1"/>
</dbReference>
<feature type="compositionally biased region" description="Low complexity" evidence="9">
    <location>
        <begin position="206"/>
        <end position="228"/>
    </location>
</feature>
<evidence type="ECO:0000256" key="4">
    <source>
        <dbReference type="ARBA" id="ARBA00022833"/>
    </source>
</evidence>
<feature type="region of interest" description="Disordered" evidence="9">
    <location>
        <begin position="741"/>
        <end position="823"/>
    </location>
</feature>
<keyword evidence="3 8" id="KW-0863">Zinc-finger</keyword>
<evidence type="ECO:0000256" key="8">
    <source>
        <dbReference type="PROSITE-ProRule" id="PRU00042"/>
    </source>
</evidence>
<dbReference type="Proteomes" id="UP000799423">
    <property type="component" value="Unassembled WGS sequence"/>
</dbReference>
<dbReference type="PROSITE" id="PS00028">
    <property type="entry name" value="ZINC_FINGER_C2H2_1"/>
    <property type="match status" value="2"/>
</dbReference>
<organism evidence="11 12">
    <name type="scientific">Plenodomus tracheiphilus IPT5</name>
    <dbReference type="NCBI Taxonomy" id="1408161"/>
    <lineage>
        <taxon>Eukaryota</taxon>
        <taxon>Fungi</taxon>
        <taxon>Dikarya</taxon>
        <taxon>Ascomycota</taxon>
        <taxon>Pezizomycotina</taxon>
        <taxon>Dothideomycetes</taxon>
        <taxon>Pleosporomycetidae</taxon>
        <taxon>Pleosporales</taxon>
        <taxon>Pleosporineae</taxon>
        <taxon>Leptosphaeriaceae</taxon>
        <taxon>Plenodomus</taxon>
    </lineage>
</organism>
<dbReference type="GO" id="GO:0008270">
    <property type="term" value="F:zinc ion binding"/>
    <property type="evidence" value="ECO:0007669"/>
    <property type="project" value="UniProtKB-KW"/>
</dbReference>
<evidence type="ECO:0000256" key="7">
    <source>
        <dbReference type="ARBA" id="ARBA00023242"/>
    </source>
</evidence>
<accession>A0A6A7B7C9</accession>
<dbReference type="PANTHER" id="PTHR46179:SF13">
    <property type="entry name" value="C2H2-TYPE DOMAIN-CONTAINING PROTEIN"/>
    <property type="match status" value="1"/>
</dbReference>
<dbReference type="GO" id="GO:0005634">
    <property type="term" value="C:nucleus"/>
    <property type="evidence" value="ECO:0007669"/>
    <property type="project" value="UniProtKB-SubCell"/>
</dbReference>
<dbReference type="Gene3D" id="3.30.160.60">
    <property type="entry name" value="Classic Zinc Finger"/>
    <property type="match status" value="2"/>
</dbReference>
<dbReference type="AlphaFoldDB" id="A0A6A7B7C9"/>
<evidence type="ECO:0000256" key="9">
    <source>
        <dbReference type="SAM" id="MobiDB-lite"/>
    </source>
</evidence>
<name>A0A6A7B7C9_9PLEO</name>
<evidence type="ECO:0000313" key="12">
    <source>
        <dbReference type="Proteomes" id="UP000799423"/>
    </source>
</evidence>
<evidence type="ECO:0000313" key="11">
    <source>
        <dbReference type="EMBL" id="KAF2850667.1"/>
    </source>
</evidence>
<feature type="region of interest" description="Disordered" evidence="9">
    <location>
        <begin position="427"/>
        <end position="495"/>
    </location>
</feature>
<feature type="domain" description="C2H2-type" evidence="10">
    <location>
        <begin position="606"/>
        <end position="636"/>
    </location>
</feature>
<gene>
    <name evidence="11" type="ORF">T440DRAFT_530031</name>
</gene>
<proteinExistence type="predicted"/>
<dbReference type="InterPro" id="IPR013087">
    <property type="entry name" value="Znf_C2H2_type"/>
</dbReference>
<feature type="region of interest" description="Disordered" evidence="9">
    <location>
        <begin position="194"/>
        <end position="228"/>
    </location>
</feature>
<keyword evidence="2" id="KW-0479">Metal-binding</keyword>
<dbReference type="GO" id="GO:0006357">
    <property type="term" value="P:regulation of transcription by RNA polymerase II"/>
    <property type="evidence" value="ECO:0007669"/>
    <property type="project" value="TreeGrafter"/>
</dbReference>
<keyword evidence="5" id="KW-0805">Transcription regulation</keyword>
<dbReference type="InterPro" id="IPR051061">
    <property type="entry name" value="Zinc_finger_trans_reg"/>
</dbReference>
<evidence type="ECO:0000256" key="2">
    <source>
        <dbReference type="ARBA" id="ARBA00022723"/>
    </source>
</evidence>
<dbReference type="PANTHER" id="PTHR46179">
    <property type="entry name" value="ZINC FINGER PROTEIN"/>
    <property type="match status" value="1"/>
</dbReference>
<evidence type="ECO:0000256" key="1">
    <source>
        <dbReference type="ARBA" id="ARBA00004123"/>
    </source>
</evidence>
<keyword evidence="12" id="KW-1185">Reference proteome</keyword>
<comment type="subcellular location">
    <subcellularLocation>
        <location evidence="1">Nucleus</location>
    </subcellularLocation>
</comment>